<keyword evidence="2" id="KW-0472">Membrane</keyword>
<dbReference type="GeneID" id="94434299"/>
<feature type="region of interest" description="Disordered" evidence="1">
    <location>
        <begin position="13"/>
        <end position="71"/>
    </location>
</feature>
<feature type="region of interest" description="Disordered" evidence="1">
    <location>
        <begin position="89"/>
        <end position="127"/>
    </location>
</feature>
<feature type="compositionally biased region" description="Basic and acidic residues" evidence="1">
    <location>
        <begin position="33"/>
        <end position="58"/>
    </location>
</feature>
<comment type="caution">
    <text evidence="3">The sequence shown here is derived from an EMBL/GenBank/DDBJ whole genome shotgun (WGS) entry which is preliminary data.</text>
</comment>
<dbReference type="EMBL" id="MIGC01009138">
    <property type="protein sequence ID" value="PHJ15202.1"/>
    <property type="molecule type" value="Genomic_DNA"/>
</dbReference>
<name>A0A2C6KF60_9APIC</name>
<gene>
    <name evidence="3" type="ORF">CSUI_010987</name>
</gene>
<evidence type="ECO:0000313" key="3">
    <source>
        <dbReference type="EMBL" id="PHJ15202.1"/>
    </source>
</evidence>
<accession>A0A2C6KF60</accession>
<feature type="compositionally biased region" description="Polar residues" evidence="1">
    <location>
        <begin position="275"/>
        <end position="286"/>
    </location>
</feature>
<keyword evidence="2" id="KW-1133">Transmembrane helix</keyword>
<feature type="region of interest" description="Disordered" evidence="1">
    <location>
        <begin position="359"/>
        <end position="382"/>
    </location>
</feature>
<sequence>MLFPSLFSIEEAAKKKRDKETDPEPISSSSSFHLKEEILLQERPSKKDEFSSTHKDRSDGEEDMGLFSPSSSFSLDCLCDLYERQQRIREKEKQDERRERKRTIDQEGGGRLNPWRTRQQEEEEEEEKGEAVLLNQLKRGLIKLEDLSHTFSSSLVRHLGVYTLPVLFLSSGVFGSIVAFFTFKRRMKSLSSMGVSRQAEPHLLFSHLPPRPQENPCSNTLFSSSSLPSSISPSSSSSSSSFSILAEEMKKNRRKRGDPCQSMFDDEEEEEAEDSNSLIKQNRQGNPSSPSSSSSSIEVLSFHEIAKLFLLPASSLFLLFGSVWLYLKYSCRFHNVDDFLETLRWLRGTGPAPLLFNSSSSSSLPDQRKKVFLPAADTTSST</sequence>
<feature type="transmembrane region" description="Helical" evidence="2">
    <location>
        <begin position="159"/>
        <end position="183"/>
    </location>
</feature>
<dbReference type="RefSeq" id="XP_067916936.1">
    <property type="nucleotide sequence ID" value="XM_068071088.1"/>
</dbReference>
<evidence type="ECO:0000256" key="1">
    <source>
        <dbReference type="SAM" id="MobiDB-lite"/>
    </source>
</evidence>
<dbReference type="AlphaFoldDB" id="A0A2C6KF60"/>
<keyword evidence="2 3" id="KW-0812">Transmembrane</keyword>
<dbReference type="VEuPathDB" id="ToxoDB:CSUI_010987"/>
<feature type="region of interest" description="Disordered" evidence="1">
    <location>
        <begin position="250"/>
        <end position="293"/>
    </location>
</feature>
<feature type="compositionally biased region" description="Acidic residues" evidence="1">
    <location>
        <begin position="264"/>
        <end position="274"/>
    </location>
</feature>
<proteinExistence type="predicted"/>
<reference evidence="3 4" key="1">
    <citation type="journal article" date="2017" name="Int. J. Parasitol.">
        <title>The genome of the protozoan parasite Cystoisospora suis and a reverse vaccinology approach to identify vaccine candidates.</title>
        <authorList>
            <person name="Palmieri N."/>
            <person name="Shrestha A."/>
            <person name="Ruttkowski B."/>
            <person name="Beck T."/>
            <person name="Vogl C."/>
            <person name="Tomley F."/>
            <person name="Blake D.P."/>
            <person name="Joachim A."/>
        </authorList>
    </citation>
    <scope>NUCLEOTIDE SEQUENCE [LARGE SCALE GENOMIC DNA]</scope>
    <source>
        <strain evidence="3 4">Wien I</strain>
    </source>
</reference>
<keyword evidence="4" id="KW-1185">Reference proteome</keyword>
<organism evidence="3 4">
    <name type="scientific">Cystoisospora suis</name>
    <dbReference type="NCBI Taxonomy" id="483139"/>
    <lineage>
        <taxon>Eukaryota</taxon>
        <taxon>Sar</taxon>
        <taxon>Alveolata</taxon>
        <taxon>Apicomplexa</taxon>
        <taxon>Conoidasida</taxon>
        <taxon>Coccidia</taxon>
        <taxon>Eucoccidiorida</taxon>
        <taxon>Eimeriorina</taxon>
        <taxon>Sarcocystidae</taxon>
        <taxon>Cystoisospora</taxon>
    </lineage>
</organism>
<evidence type="ECO:0000256" key="2">
    <source>
        <dbReference type="SAM" id="Phobius"/>
    </source>
</evidence>
<protein>
    <submittedName>
        <fullName evidence="3">Transmembrane protein</fullName>
    </submittedName>
</protein>
<dbReference type="Proteomes" id="UP000221165">
    <property type="component" value="Unassembled WGS sequence"/>
</dbReference>
<feature type="transmembrane region" description="Helical" evidence="2">
    <location>
        <begin position="308"/>
        <end position="327"/>
    </location>
</feature>
<evidence type="ECO:0000313" key="4">
    <source>
        <dbReference type="Proteomes" id="UP000221165"/>
    </source>
</evidence>
<feature type="compositionally biased region" description="Basic and acidic residues" evidence="1">
    <location>
        <begin position="89"/>
        <end position="105"/>
    </location>
</feature>